<keyword evidence="4" id="KW-0378">Hydrolase</keyword>
<evidence type="ECO:0000256" key="5">
    <source>
        <dbReference type="ARBA" id="ARBA00023180"/>
    </source>
</evidence>
<evidence type="ECO:0000313" key="7">
    <source>
        <dbReference type="Proteomes" id="UP000325577"/>
    </source>
</evidence>
<organism evidence="6 7">
    <name type="scientific">Nyssa sinensis</name>
    <dbReference type="NCBI Taxonomy" id="561372"/>
    <lineage>
        <taxon>Eukaryota</taxon>
        <taxon>Viridiplantae</taxon>
        <taxon>Streptophyta</taxon>
        <taxon>Embryophyta</taxon>
        <taxon>Tracheophyta</taxon>
        <taxon>Spermatophyta</taxon>
        <taxon>Magnoliopsida</taxon>
        <taxon>eudicotyledons</taxon>
        <taxon>Gunneridae</taxon>
        <taxon>Pentapetalae</taxon>
        <taxon>asterids</taxon>
        <taxon>Cornales</taxon>
        <taxon>Nyssaceae</taxon>
        <taxon>Nyssa</taxon>
    </lineage>
</organism>
<dbReference type="EMBL" id="CM018031">
    <property type="protein sequence ID" value="KAA8550285.1"/>
    <property type="molecule type" value="Genomic_DNA"/>
</dbReference>
<evidence type="ECO:0000256" key="1">
    <source>
        <dbReference type="ARBA" id="ARBA00011079"/>
    </source>
</evidence>
<evidence type="ECO:0000256" key="3">
    <source>
        <dbReference type="ARBA" id="ARBA00022729"/>
    </source>
</evidence>
<dbReference type="OrthoDB" id="2130629at2759"/>
<dbReference type="Pfam" id="PF05577">
    <property type="entry name" value="Peptidase_S28"/>
    <property type="match status" value="1"/>
</dbReference>
<gene>
    <name evidence="6" type="ORF">F0562_001969</name>
</gene>
<evidence type="ECO:0000313" key="6">
    <source>
        <dbReference type="EMBL" id="KAA8550285.1"/>
    </source>
</evidence>
<dbReference type="PANTHER" id="PTHR11010:SF78">
    <property type="entry name" value="LYSOSOMAL PRO-X CARBOXYPEPTIDASE"/>
    <property type="match status" value="1"/>
</dbReference>
<proteinExistence type="inferred from homology"/>
<keyword evidence="5" id="KW-0325">Glycoprotein</keyword>
<dbReference type="PANTHER" id="PTHR11010">
    <property type="entry name" value="PROTEASE S28 PRO-X CARBOXYPEPTIDASE-RELATED"/>
    <property type="match status" value="1"/>
</dbReference>
<protein>
    <submittedName>
        <fullName evidence="6">Uncharacterized protein</fullName>
    </submittedName>
</protein>
<sequence>MPIGYGANDTMFQALPYDFDNFTRTCNDLFGISPRPHWITTEFGGHDIRSVLRNFASNIIFYNGLRDPYSAGGVLQNISDSVVAVFTEKGAHVLELHPPMASDPDWLVAQRDTEIRIIKGWLAEYNATLASRTRHRID</sequence>
<dbReference type="Proteomes" id="UP000325577">
    <property type="component" value="Linkage Group LG0"/>
</dbReference>
<name>A0A5J5C4M7_9ASTE</name>
<keyword evidence="2" id="KW-0645">Protease</keyword>
<evidence type="ECO:0000256" key="4">
    <source>
        <dbReference type="ARBA" id="ARBA00022801"/>
    </source>
</evidence>
<dbReference type="GO" id="GO:0008239">
    <property type="term" value="F:dipeptidyl-peptidase activity"/>
    <property type="evidence" value="ECO:0007669"/>
    <property type="project" value="TreeGrafter"/>
</dbReference>
<dbReference type="InterPro" id="IPR029058">
    <property type="entry name" value="AB_hydrolase_fold"/>
</dbReference>
<keyword evidence="7" id="KW-1185">Reference proteome</keyword>
<comment type="similarity">
    <text evidence="1">Belongs to the peptidase S28 family.</text>
</comment>
<dbReference type="InterPro" id="IPR008758">
    <property type="entry name" value="Peptidase_S28"/>
</dbReference>
<reference evidence="6 7" key="1">
    <citation type="submission" date="2019-09" db="EMBL/GenBank/DDBJ databases">
        <title>A chromosome-level genome assembly of the Chinese tupelo Nyssa sinensis.</title>
        <authorList>
            <person name="Yang X."/>
            <person name="Kang M."/>
            <person name="Yang Y."/>
            <person name="Xiong H."/>
            <person name="Wang M."/>
            <person name="Zhang Z."/>
            <person name="Wang Z."/>
            <person name="Wu H."/>
            <person name="Ma T."/>
            <person name="Liu J."/>
            <person name="Xi Z."/>
        </authorList>
    </citation>
    <scope>NUCLEOTIDE SEQUENCE [LARGE SCALE GENOMIC DNA]</scope>
    <source>
        <strain evidence="6">J267</strain>
        <tissue evidence="6">Leaf</tissue>
    </source>
</reference>
<accession>A0A5J5C4M7</accession>
<keyword evidence="3" id="KW-0732">Signal</keyword>
<dbReference type="AlphaFoldDB" id="A0A5J5C4M7"/>
<dbReference type="GO" id="GO:0070008">
    <property type="term" value="F:serine-type exopeptidase activity"/>
    <property type="evidence" value="ECO:0007669"/>
    <property type="project" value="InterPro"/>
</dbReference>
<dbReference type="GO" id="GO:0006508">
    <property type="term" value="P:proteolysis"/>
    <property type="evidence" value="ECO:0007669"/>
    <property type="project" value="UniProtKB-KW"/>
</dbReference>
<evidence type="ECO:0000256" key="2">
    <source>
        <dbReference type="ARBA" id="ARBA00022670"/>
    </source>
</evidence>
<dbReference type="Gene3D" id="3.40.50.1820">
    <property type="entry name" value="alpha/beta hydrolase"/>
    <property type="match status" value="1"/>
</dbReference>